<evidence type="ECO:0000313" key="2">
    <source>
        <dbReference type="Proteomes" id="UP000232631"/>
    </source>
</evidence>
<proteinExistence type="predicted"/>
<keyword evidence="2" id="KW-1185">Reference proteome</keyword>
<dbReference type="EMBL" id="CP017768">
    <property type="protein sequence ID" value="AUB60109.1"/>
    <property type="molecule type" value="Genomic_DNA"/>
</dbReference>
<dbReference type="RefSeq" id="WP_100906830.1">
    <property type="nucleotide sequence ID" value="NZ_CP017768.1"/>
</dbReference>
<name>A0A2H4VPU1_9EURY</name>
<dbReference type="Proteomes" id="UP000232631">
    <property type="component" value="Chromosome"/>
</dbReference>
<organism evidence="1 2">
    <name type="scientific">Methanobacterium subterraneum</name>
    <dbReference type="NCBI Taxonomy" id="59277"/>
    <lineage>
        <taxon>Archaea</taxon>
        <taxon>Methanobacteriati</taxon>
        <taxon>Methanobacteriota</taxon>
        <taxon>Methanomada group</taxon>
        <taxon>Methanobacteria</taxon>
        <taxon>Methanobacteriales</taxon>
        <taxon>Methanobacteriaceae</taxon>
        <taxon>Methanobacterium</taxon>
    </lineage>
</organism>
<evidence type="ECO:0000313" key="1">
    <source>
        <dbReference type="EMBL" id="AUB60109.1"/>
    </source>
</evidence>
<protein>
    <submittedName>
        <fullName evidence="1">Uncharacterized protein</fullName>
    </submittedName>
</protein>
<dbReference type="AlphaFoldDB" id="A0A2H4VPU1"/>
<sequence length="188" mass="22050">MPKNYNLRKLILEILENDELSKKRILEVIRSKSGIGTSDKTFNESLMALLREGQIYIADYDFTIYNGVKRIQSIRPEGIVFGVSRMDFVEIETILKQMESKDHDEVYRASKNLKRIFRRRIDELQIERETLKNSNEADSLFNQTIFYMNSMGEEQKRALRNKLAWGLSNNKGSLKLFKNIISFVQSNE</sequence>
<reference evidence="1 2" key="1">
    <citation type="submission" date="2016-10" db="EMBL/GenBank/DDBJ databases">
        <title>Comparative genomics between deep and shallow subseafloor isolates.</title>
        <authorList>
            <person name="Ishii S."/>
            <person name="Miller J.R."/>
            <person name="Sutton G."/>
            <person name="Suzuki S."/>
            <person name="Methe B."/>
            <person name="Inagaki F."/>
            <person name="Imachi H."/>
        </authorList>
    </citation>
    <scope>NUCLEOTIDE SEQUENCE [LARGE SCALE GENOMIC DNA]</scope>
    <source>
        <strain evidence="1 2">A8p</strain>
    </source>
</reference>
<dbReference type="KEGG" id="msub:BK009_05080"/>
<dbReference type="GeneID" id="35122475"/>
<accession>A0A2H4VPU1</accession>
<gene>
    <name evidence="1" type="ORF">BK009_05080</name>
</gene>